<dbReference type="AlphaFoldDB" id="A0A7Y9IQQ7"/>
<dbReference type="PANTHER" id="PTHR22884">
    <property type="entry name" value="SET DOMAIN PROTEINS"/>
    <property type="match status" value="1"/>
</dbReference>
<dbReference type="Gene3D" id="2.170.270.10">
    <property type="entry name" value="SET domain"/>
    <property type="match status" value="1"/>
</dbReference>
<evidence type="ECO:0000256" key="5">
    <source>
        <dbReference type="ARBA" id="ARBA00022691"/>
    </source>
</evidence>
<evidence type="ECO:0000313" key="9">
    <source>
        <dbReference type="EMBL" id="NYE81186.1"/>
    </source>
</evidence>
<evidence type="ECO:0000259" key="8">
    <source>
        <dbReference type="PROSITE" id="PS50868"/>
    </source>
</evidence>
<gene>
    <name evidence="9" type="ORF">FHW18_000457</name>
</gene>
<sequence>MTSQPAPSSRQPSAEMPDDDTPDANDTFDAMGIPPKPWHVVKRSRIHGNGIYAKRKIPAGVRIMEYIGELISSAEADRRHPVNPDDPFHTFFFALGNGKVIDGSQGGNDARWINHSCEPNCETEETDDGRIFVVSLQPIPRGEELFYDYGLVIDARYTQKLKDEYKCLCGSAHCRGTMLAPKARKRK</sequence>
<evidence type="ECO:0000256" key="3">
    <source>
        <dbReference type="ARBA" id="ARBA00022603"/>
    </source>
</evidence>
<reference evidence="9 10" key="1">
    <citation type="submission" date="2020-07" db="EMBL/GenBank/DDBJ databases">
        <title>Genomic Encyclopedia of Type Strains, Phase IV (KMG-V): Genome sequencing to study the core and pangenomes of soil and plant-associated prokaryotes.</title>
        <authorList>
            <person name="Whitman W."/>
        </authorList>
    </citation>
    <scope>NUCLEOTIDE SEQUENCE [LARGE SCALE GENOMIC DNA]</scope>
    <source>
        <strain evidence="9 10">SAS40</strain>
    </source>
</reference>
<dbReference type="Proteomes" id="UP000542125">
    <property type="component" value="Unassembled WGS sequence"/>
</dbReference>
<evidence type="ECO:0000256" key="6">
    <source>
        <dbReference type="SAM" id="MobiDB-lite"/>
    </source>
</evidence>
<feature type="region of interest" description="Disordered" evidence="6">
    <location>
        <begin position="1"/>
        <end position="36"/>
    </location>
</feature>
<dbReference type="Pfam" id="PF00856">
    <property type="entry name" value="SET"/>
    <property type="match status" value="1"/>
</dbReference>
<dbReference type="InterPro" id="IPR001214">
    <property type="entry name" value="SET_dom"/>
</dbReference>
<comment type="subcellular location">
    <subcellularLocation>
        <location evidence="1">Chromosome</location>
    </subcellularLocation>
</comment>
<organism evidence="9 10">
    <name type="scientific">Pigmentiphaga litoralis</name>
    <dbReference type="NCBI Taxonomy" id="516702"/>
    <lineage>
        <taxon>Bacteria</taxon>
        <taxon>Pseudomonadati</taxon>
        <taxon>Pseudomonadota</taxon>
        <taxon>Betaproteobacteria</taxon>
        <taxon>Burkholderiales</taxon>
        <taxon>Alcaligenaceae</taxon>
        <taxon>Pigmentiphaga</taxon>
    </lineage>
</organism>
<protein>
    <recommendedName>
        <fullName evidence="11">SET domain-containing protein-lysine N-methyltransferase</fullName>
    </recommendedName>
</protein>
<dbReference type="GO" id="GO:0032259">
    <property type="term" value="P:methylation"/>
    <property type="evidence" value="ECO:0007669"/>
    <property type="project" value="UniProtKB-KW"/>
</dbReference>
<accession>A0A7Y9IQQ7</accession>
<dbReference type="PROSITE" id="PS50868">
    <property type="entry name" value="POST_SET"/>
    <property type="match status" value="1"/>
</dbReference>
<dbReference type="InterPro" id="IPR003616">
    <property type="entry name" value="Post-SET_dom"/>
</dbReference>
<evidence type="ECO:0000256" key="1">
    <source>
        <dbReference type="ARBA" id="ARBA00004286"/>
    </source>
</evidence>
<comment type="caution">
    <text evidence="9">The sequence shown here is derived from an EMBL/GenBank/DDBJ whole genome shotgun (WGS) entry which is preliminary data.</text>
</comment>
<keyword evidence="10" id="KW-1185">Reference proteome</keyword>
<evidence type="ECO:0000256" key="4">
    <source>
        <dbReference type="ARBA" id="ARBA00022679"/>
    </source>
</evidence>
<keyword evidence="4" id="KW-0808">Transferase</keyword>
<feature type="domain" description="Post-SET" evidence="8">
    <location>
        <begin position="163"/>
        <end position="179"/>
    </location>
</feature>
<dbReference type="GO" id="GO:0008168">
    <property type="term" value="F:methyltransferase activity"/>
    <property type="evidence" value="ECO:0007669"/>
    <property type="project" value="UniProtKB-KW"/>
</dbReference>
<keyword evidence="3" id="KW-0489">Methyltransferase</keyword>
<keyword evidence="2" id="KW-0158">Chromosome</keyword>
<feature type="compositionally biased region" description="Low complexity" evidence="6">
    <location>
        <begin position="1"/>
        <end position="14"/>
    </location>
</feature>
<keyword evidence="5" id="KW-0949">S-adenosyl-L-methionine</keyword>
<dbReference type="EMBL" id="JACBYR010000001">
    <property type="protein sequence ID" value="NYE81186.1"/>
    <property type="molecule type" value="Genomic_DNA"/>
</dbReference>
<dbReference type="InterPro" id="IPR050777">
    <property type="entry name" value="SET2_Histone-Lys_MeTrsfase"/>
</dbReference>
<proteinExistence type="predicted"/>
<evidence type="ECO:0008006" key="11">
    <source>
        <dbReference type="Google" id="ProtNLM"/>
    </source>
</evidence>
<evidence type="ECO:0000259" key="7">
    <source>
        <dbReference type="PROSITE" id="PS50280"/>
    </source>
</evidence>
<feature type="domain" description="SET" evidence="7">
    <location>
        <begin position="37"/>
        <end position="150"/>
    </location>
</feature>
<dbReference type="SMART" id="SM00317">
    <property type="entry name" value="SET"/>
    <property type="match status" value="1"/>
</dbReference>
<dbReference type="InterPro" id="IPR046341">
    <property type="entry name" value="SET_dom_sf"/>
</dbReference>
<dbReference type="PROSITE" id="PS50280">
    <property type="entry name" value="SET"/>
    <property type="match status" value="1"/>
</dbReference>
<dbReference type="SUPFAM" id="SSF82199">
    <property type="entry name" value="SET domain"/>
    <property type="match status" value="1"/>
</dbReference>
<name>A0A7Y9IQQ7_9BURK</name>
<dbReference type="GO" id="GO:0005694">
    <property type="term" value="C:chromosome"/>
    <property type="evidence" value="ECO:0007669"/>
    <property type="project" value="UniProtKB-SubCell"/>
</dbReference>
<evidence type="ECO:0000256" key="2">
    <source>
        <dbReference type="ARBA" id="ARBA00022454"/>
    </source>
</evidence>
<evidence type="ECO:0000313" key="10">
    <source>
        <dbReference type="Proteomes" id="UP000542125"/>
    </source>
</evidence>